<gene>
    <name evidence="1" type="ORF">T12_437</name>
</gene>
<evidence type="ECO:0000313" key="1">
    <source>
        <dbReference type="EMBL" id="KRY12753.1"/>
    </source>
</evidence>
<sequence length="79" mass="9128">MHKILHNNQALWENSRGKTTIEKENTKRQKLLATFANVLYKPYVIAASGIHIHVHIVINSQYQNVRLGLQRASETEYLS</sequence>
<accession>A0A0V0ZJI0</accession>
<dbReference type="AlphaFoldDB" id="A0A0V0ZJI0"/>
<keyword evidence="2" id="KW-1185">Reference proteome</keyword>
<name>A0A0V0ZJI0_9BILA</name>
<dbReference type="EMBL" id="JYDQ01000157">
    <property type="protein sequence ID" value="KRY12753.1"/>
    <property type="molecule type" value="Genomic_DNA"/>
</dbReference>
<organism evidence="1 2">
    <name type="scientific">Trichinella patagoniensis</name>
    <dbReference type="NCBI Taxonomy" id="990121"/>
    <lineage>
        <taxon>Eukaryota</taxon>
        <taxon>Metazoa</taxon>
        <taxon>Ecdysozoa</taxon>
        <taxon>Nematoda</taxon>
        <taxon>Enoplea</taxon>
        <taxon>Dorylaimia</taxon>
        <taxon>Trichinellida</taxon>
        <taxon>Trichinellidae</taxon>
        <taxon>Trichinella</taxon>
    </lineage>
</organism>
<dbReference type="Proteomes" id="UP000054783">
    <property type="component" value="Unassembled WGS sequence"/>
</dbReference>
<protein>
    <submittedName>
        <fullName evidence="1">Uncharacterized protein</fullName>
    </submittedName>
</protein>
<comment type="caution">
    <text evidence="1">The sequence shown here is derived from an EMBL/GenBank/DDBJ whole genome shotgun (WGS) entry which is preliminary data.</text>
</comment>
<evidence type="ECO:0000313" key="2">
    <source>
        <dbReference type="Proteomes" id="UP000054783"/>
    </source>
</evidence>
<reference evidence="1 2" key="1">
    <citation type="submission" date="2015-01" db="EMBL/GenBank/DDBJ databases">
        <title>Evolution of Trichinella species and genotypes.</title>
        <authorList>
            <person name="Korhonen P.K."/>
            <person name="Edoardo P."/>
            <person name="Giuseppe L.R."/>
            <person name="Gasser R.B."/>
        </authorList>
    </citation>
    <scope>NUCLEOTIDE SEQUENCE [LARGE SCALE GENOMIC DNA]</scope>
    <source>
        <strain evidence="1">ISS2496</strain>
    </source>
</reference>
<proteinExistence type="predicted"/>